<dbReference type="VEuPathDB" id="FungiDB:CC77DRAFT_282675"/>
<dbReference type="AlphaFoldDB" id="A0A4Q4N8V6"/>
<sequence>MSCDNKSPDEQAWIRTNGLSAHDWAVTTEYMNALKLLKIATRPLERCGKHGSFAAIAEIMLVFVLSFNCYEVRVESYGTFNHNAHDEALEGHISTNLDAAWVKVNYYDKPDDTVIYYTVTLPRPYYAIYCEQA</sequence>
<evidence type="ECO:0000313" key="1">
    <source>
        <dbReference type="EMBL" id="RYN71860.1"/>
    </source>
</evidence>
<dbReference type="EMBL" id="PDXD01000029">
    <property type="protein sequence ID" value="RYN71860.1"/>
    <property type="molecule type" value="Genomic_DNA"/>
</dbReference>
<evidence type="ECO:0000313" key="2">
    <source>
        <dbReference type="Proteomes" id="UP000291422"/>
    </source>
</evidence>
<dbReference type="Proteomes" id="UP000291422">
    <property type="component" value="Unassembled WGS sequence"/>
</dbReference>
<name>A0A4Q4N8V6_ALTAL</name>
<accession>A0A4Q4N8V6</accession>
<protein>
    <submittedName>
        <fullName evidence="1">Uncharacterized protein</fullName>
    </submittedName>
</protein>
<proteinExistence type="predicted"/>
<comment type="caution">
    <text evidence="1">The sequence shown here is derived from an EMBL/GenBank/DDBJ whole genome shotgun (WGS) entry which is preliminary data.</text>
</comment>
<reference evidence="2" key="1">
    <citation type="journal article" date="2019" name="bioRxiv">
        <title>Genomics, evolutionary history and diagnostics of the Alternaria alternata species group including apple and Asian pear pathotypes.</title>
        <authorList>
            <person name="Armitage A.D."/>
            <person name="Cockerton H.M."/>
            <person name="Sreenivasaprasad S."/>
            <person name="Woodhall J.W."/>
            <person name="Lane C.R."/>
            <person name="Harrison R.J."/>
            <person name="Clarkson J.P."/>
        </authorList>
    </citation>
    <scope>NUCLEOTIDE SEQUENCE [LARGE SCALE GENOMIC DNA]</scope>
    <source>
        <strain evidence="2">FERA 1177</strain>
    </source>
</reference>
<gene>
    <name evidence="1" type="ORF">AA0117_g8994</name>
</gene>
<organism evidence="1 2">
    <name type="scientific">Alternaria alternata</name>
    <name type="common">Alternaria rot fungus</name>
    <name type="synonym">Torula alternata</name>
    <dbReference type="NCBI Taxonomy" id="5599"/>
    <lineage>
        <taxon>Eukaryota</taxon>
        <taxon>Fungi</taxon>
        <taxon>Dikarya</taxon>
        <taxon>Ascomycota</taxon>
        <taxon>Pezizomycotina</taxon>
        <taxon>Dothideomycetes</taxon>
        <taxon>Pleosporomycetidae</taxon>
        <taxon>Pleosporales</taxon>
        <taxon>Pleosporineae</taxon>
        <taxon>Pleosporaceae</taxon>
        <taxon>Alternaria</taxon>
        <taxon>Alternaria sect. Alternaria</taxon>
        <taxon>Alternaria alternata complex</taxon>
    </lineage>
</organism>